<dbReference type="AlphaFoldDB" id="A0A814NFJ1"/>
<comment type="similarity">
    <text evidence="2">Belongs to the perilipin family.</text>
</comment>
<dbReference type="InterPro" id="IPR004279">
    <property type="entry name" value="Perilipin"/>
</dbReference>
<evidence type="ECO:0000256" key="3">
    <source>
        <dbReference type="ARBA" id="ARBA00022677"/>
    </source>
</evidence>
<reference evidence="4" key="1">
    <citation type="submission" date="2021-02" db="EMBL/GenBank/DDBJ databases">
        <authorList>
            <person name="Nowell W R."/>
        </authorList>
    </citation>
    <scope>NUCLEOTIDE SEQUENCE</scope>
</reference>
<dbReference type="OrthoDB" id="376826at2759"/>
<evidence type="ECO:0000313" key="5">
    <source>
        <dbReference type="EMBL" id="CAF3559433.1"/>
    </source>
</evidence>
<dbReference type="Pfam" id="PF03036">
    <property type="entry name" value="Perilipin"/>
    <property type="match status" value="1"/>
</dbReference>
<dbReference type="Proteomes" id="UP000663891">
    <property type="component" value="Unassembled WGS sequence"/>
</dbReference>
<comment type="subcellular location">
    <subcellularLocation>
        <location evidence="1">Lipid droplet</location>
    </subcellularLocation>
</comment>
<name>A0A814NFJ1_9BILA</name>
<gene>
    <name evidence="5" type="ORF">OKA104_LOCUS4508</name>
    <name evidence="4" type="ORF">VCS650_LOCUS19621</name>
</gene>
<organism evidence="4 6">
    <name type="scientific">Adineta steineri</name>
    <dbReference type="NCBI Taxonomy" id="433720"/>
    <lineage>
        <taxon>Eukaryota</taxon>
        <taxon>Metazoa</taxon>
        <taxon>Spiralia</taxon>
        <taxon>Gnathifera</taxon>
        <taxon>Rotifera</taxon>
        <taxon>Eurotatoria</taxon>
        <taxon>Bdelloidea</taxon>
        <taxon>Adinetida</taxon>
        <taxon>Adinetidae</taxon>
        <taxon>Adineta</taxon>
    </lineage>
</organism>
<evidence type="ECO:0000313" key="6">
    <source>
        <dbReference type="Proteomes" id="UP000663891"/>
    </source>
</evidence>
<dbReference type="PANTHER" id="PTHR14024">
    <property type="entry name" value="PERILIPIN"/>
    <property type="match status" value="1"/>
</dbReference>
<dbReference type="Proteomes" id="UP000663881">
    <property type="component" value="Unassembled WGS sequence"/>
</dbReference>
<dbReference type="EMBL" id="CAJNON010000197">
    <property type="protein sequence ID" value="CAF1092149.1"/>
    <property type="molecule type" value="Genomic_DNA"/>
</dbReference>
<keyword evidence="3" id="KW-0551">Lipid droplet</keyword>
<dbReference type="PANTHER" id="PTHR14024:SF49">
    <property type="entry name" value="LIPID STORAGE DROPLETS SURFACE-BINDING PROTEIN 1"/>
    <property type="match status" value="1"/>
</dbReference>
<protein>
    <submittedName>
        <fullName evidence="4">Uncharacterized protein</fullName>
    </submittedName>
</protein>
<evidence type="ECO:0000256" key="1">
    <source>
        <dbReference type="ARBA" id="ARBA00004502"/>
    </source>
</evidence>
<proteinExistence type="inferred from homology"/>
<evidence type="ECO:0000256" key="2">
    <source>
        <dbReference type="ARBA" id="ARBA00006311"/>
    </source>
</evidence>
<evidence type="ECO:0000313" key="4">
    <source>
        <dbReference type="EMBL" id="CAF1092149.1"/>
    </source>
</evidence>
<comment type="caution">
    <text evidence="4">The sequence shown here is derived from an EMBL/GenBank/DDBJ whole genome shotgun (WGS) entry which is preliminary data.</text>
</comment>
<dbReference type="GO" id="GO:0010890">
    <property type="term" value="P:positive regulation of triglyceride storage"/>
    <property type="evidence" value="ECO:0007669"/>
    <property type="project" value="TreeGrafter"/>
</dbReference>
<dbReference type="GO" id="GO:0005829">
    <property type="term" value="C:cytosol"/>
    <property type="evidence" value="ECO:0007669"/>
    <property type="project" value="TreeGrafter"/>
</dbReference>
<accession>A0A814NFJ1</accession>
<dbReference type="GO" id="GO:0019915">
    <property type="term" value="P:lipid storage"/>
    <property type="evidence" value="ECO:0007669"/>
    <property type="project" value="TreeGrafter"/>
</dbReference>
<sequence length="396" mass="45148">MFGIQTLACLHDIPVVRSSTNKLQDVYVQAKKKSALIRLPCMLAETVADKSLKIAVSVANPIMKPLRGPVRVIDDFTVEKIRQIEAKYPVINTSTKDVMNTLNEKTEPVRNVMNTVKDTTTSTIQHGKETVSNVKNATVNKATNVADSVYTFCETHVPGKTVPVPRRDFGQRTTLLWERIKSIISYQADYMYQSIEFLVTWYRMLIVSFLLKIKQTNDTILNKMNHKSFLFVLPQRLLIITGILLECMMARFRPENRTETKPQSRSVQQKQFVSRQTLKPGALVTTRQSVVVTKQETSVTCNGVTKSDFNKEGLYPRLPVNHIEPALGNDIDKLHNKLHPTDTELLYSRLPADVISMTNNFEPLTEDQRMLHAQIIAADLEKEVYAQEEDEDYYVQ</sequence>
<dbReference type="EMBL" id="CAJOAY010000147">
    <property type="protein sequence ID" value="CAF3559433.1"/>
    <property type="molecule type" value="Genomic_DNA"/>
</dbReference>
<dbReference type="GO" id="GO:0005811">
    <property type="term" value="C:lipid droplet"/>
    <property type="evidence" value="ECO:0007669"/>
    <property type="project" value="UniProtKB-SubCell"/>
</dbReference>